<protein>
    <submittedName>
        <fullName evidence="2">Uncharacterized protein</fullName>
    </submittedName>
</protein>
<evidence type="ECO:0000313" key="3">
    <source>
        <dbReference type="Proteomes" id="UP000006738"/>
    </source>
</evidence>
<feature type="region of interest" description="Disordered" evidence="1">
    <location>
        <begin position="90"/>
        <end position="111"/>
    </location>
</feature>
<reference evidence="2 3" key="1">
    <citation type="submission" date="2007-02" db="EMBL/GenBank/DDBJ databases">
        <authorList>
            <person name="DeShazer D."/>
            <person name="Woods D.E."/>
            <person name="Nierman W.C."/>
        </authorList>
    </citation>
    <scope>NUCLEOTIDE SEQUENCE [LARGE SCALE GENOMIC DNA]</scope>
    <source>
        <strain evidence="2 3">1106a</strain>
    </source>
</reference>
<proteinExistence type="predicted"/>
<evidence type="ECO:0000256" key="1">
    <source>
        <dbReference type="SAM" id="MobiDB-lite"/>
    </source>
</evidence>
<evidence type="ECO:0000313" key="2">
    <source>
        <dbReference type="EMBL" id="ABN89739.1"/>
    </source>
</evidence>
<feature type="region of interest" description="Disordered" evidence="1">
    <location>
        <begin position="35"/>
        <end position="55"/>
    </location>
</feature>
<dbReference type="Proteomes" id="UP000006738">
    <property type="component" value="Chromosome I"/>
</dbReference>
<dbReference type="HOGENOM" id="CLU_171643_0_0_4"/>
<dbReference type="KEGG" id="bpl:BURPS1106A_0225"/>
<organism evidence="2 3">
    <name type="scientific">Burkholderia pseudomallei (strain 1106a)</name>
    <dbReference type="NCBI Taxonomy" id="357348"/>
    <lineage>
        <taxon>Bacteria</taxon>
        <taxon>Pseudomonadati</taxon>
        <taxon>Pseudomonadota</taxon>
        <taxon>Betaproteobacteria</taxon>
        <taxon>Burkholderiales</taxon>
        <taxon>Burkholderiaceae</taxon>
        <taxon>Burkholderia</taxon>
        <taxon>pseudomallei group</taxon>
    </lineage>
</organism>
<dbReference type="EMBL" id="CP000572">
    <property type="protein sequence ID" value="ABN89739.1"/>
    <property type="molecule type" value="Genomic_DNA"/>
</dbReference>
<accession>A3NQ87</accession>
<name>A3NQ87_BURP0</name>
<gene>
    <name evidence="2" type="ordered locus">BURPS1106A_0225</name>
</gene>
<dbReference type="AlphaFoldDB" id="A3NQ87"/>
<sequence>MRARALFAARTRQRAVRPPALDAAGACSGAALNGARRRAQPGVGQPAGDADEGAAASGRASMLHVEGVVYRSVCATPARPVELTLAYRQDNDNPLFGAPKDVPRKSLTASR</sequence>